<dbReference type="RefSeq" id="WP_173219428.1">
    <property type="nucleotide sequence ID" value="NZ_CP048104.1"/>
</dbReference>
<keyword evidence="1" id="KW-1133">Transmembrane helix</keyword>
<dbReference type="Proteomes" id="UP000503088">
    <property type="component" value="Chromosome"/>
</dbReference>
<dbReference type="KEGG" id="kpul:GXN76_01000"/>
<evidence type="ECO:0000313" key="2">
    <source>
        <dbReference type="EMBL" id="QKG83177.1"/>
    </source>
</evidence>
<name>A0A7D4CUE9_9BACL</name>
<sequence>MKKGTFYLLIIILTATLIYNIFSKVEDQEDQDSSEIKEEYILYQVMGTVGSTRFS</sequence>
<gene>
    <name evidence="2" type="ORF">GXN76_01000</name>
</gene>
<dbReference type="EMBL" id="CP048104">
    <property type="protein sequence ID" value="QKG83177.1"/>
    <property type="molecule type" value="Genomic_DNA"/>
</dbReference>
<accession>A0A7D4CUE9</accession>
<proteinExistence type="predicted"/>
<keyword evidence="3" id="KW-1185">Reference proteome</keyword>
<keyword evidence="1" id="KW-0472">Membrane</keyword>
<evidence type="ECO:0000313" key="3">
    <source>
        <dbReference type="Proteomes" id="UP000503088"/>
    </source>
</evidence>
<feature type="transmembrane region" description="Helical" evidence="1">
    <location>
        <begin position="6"/>
        <end position="22"/>
    </location>
</feature>
<protein>
    <submittedName>
        <fullName evidence="2">Uncharacterized protein</fullName>
    </submittedName>
</protein>
<organism evidence="2 3">
    <name type="scientific">Kroppenstedtia pulmonis</name>
    <dbReference type="NCBI Taxonomy" id="1380685"/>
    <lineage>
        <taxon>Bacteria</taxon>
        <taxon>Bacillati</taxon>
        <taxon>Bacillota</taxon>
        <taxon>Bacilli</taxon>
        <taxon>Bacillales</taxon>
        <taxon>Thermoactinomycetaceae</taxon>
        <taxon>Kroppenstedtia</taxon>
    </lineage>
</organism>
<evidence type="ECO:0000256" key="1">
    <source>
        <dbReference type="SAM" id="Phobius"/>
    </source>
</evidence>
<reference evidence="2 3" key="1">
    <citation type="submission" date="2020-01" db="EMBL/GenBank/DDBJ databases">
        <authorList>
            <person name="Gulvik C.A."/>
            <person name="Batra D.G."/>
        </authorList>
    </citation>
    <scope>NUCLEOTIDE SEQUENCE [LARGE SCALE GENOMIC DNA]</scope>
    <source>
        <strain evidence="2 3">W9323</strain>
    </source>
</reference>
<keyword evidence="1" id="KW-0812">Transmembrane</keyword>
<dbReference type="AlphaFoldDB" id="A0A7D4CUE9"/>